<dbReference type="SUPFAM" id="SSF46565">
    <property type="entry name" value="Chaperone J-domain"/>
    <property type="match status" value="1"/>
</dbReference>
<keyword evidence="10 13" id="KW-0143">Chaperone</keyword>
<feature type="binding site" evidence="13">
    <location>
        <position position="166"/>
    </location>
    <ligand>
        <name>Zn(2+)</name>
        <dbReference type="ChEBI" id="CHEBI:29105"/>
        <label>2</label>
    </ligand>
</feature>
<evidence type="ECO:0000313" key="18">
    <source>
        <dbReference type="Proteomes" id="UP000186156"/>
    </source>
</evidence>
<keyword evidence="7 13" id="KW-0863">Zinc-finger</keyword>
<dbReference type="SUPFAM" id="SSF57938">
    <property type="entry name" value="DnaJ/Hsp40 cysteine-rich domain"/>
    <property type="match status" value="1"/>
</dbReference>
<feature type="repeat" description="CXXCXGXG motif" evidence="13">
    <location>
        <begin position="166"/>
        <end position="173"/>
    </location>
</feature>
<dbReference type="OrthoDB" id="9779889at2"/>
<dbReference type="InterPro" id="IPR018253">
    <property type="entry name" value="DnaJ_domain_CS"/>
</dbReference>
<evidence type="ECO:0000256" key="4">
    <source>
        <dbReference type="ARBA" id="ARBA00022705"/>
    </source>
</evidence>
<dbReference type="STRING" id="252246.SAMN05421799_102290"/>
<reference evidence="18" key="1">
    <citation type="submission" date="2017-01" db="EMBL/GenBank/DDBJ databases">
        <authorList>
            <person name="Varghese N."/>
            <person name="Submissions S."/>
        </authorList>
    </citation>
    <scope>NUCLEOTIDE SEQUENCE [LARGE SCALE GENOMIC DNA]</scope>
    <source>
        <strain evidence="18">DSM 16176</strain>
    </source>
</reference>
<dbReference type="InterPro" id="IPR008971">
    <property type="entry name" value="HSP40/DnaJ_pept-bd"/>
</dbReference>
<comment type="function">
    <text evidence="13">Participates actively in the response to hyperosmotic and heat shock by preventing the aggregation of stress-denatured proteins and by disaggregating proteins, also in an autonomous, DnaK-independent fashion. Unfolded proteins bind initially to DnaJ; upon interaction with the DnaJ-bound protein, DnaK hydrolyzes its bound ATP, resulting in the formation of a stable complex. GrpE releases ADP from DnaK; ATP binding to DnaK triggers the release of the substrate protein, thus completing the reaction cycle. Several rounds of ATP-dependent interactions between DnaJ, DnaK and GrpE are required for fully efficient folding. Also involved, together with DnaK and GrpE, in the DNA replication of plasmids through activation of initiation proteins.</text>
</comment>
<dbReference type="InterPro" id="IPR012724">
    <property type="entry name" value="DnaJ"/>
</dbReference>
<evidence type="ECO:0000313" key="17">
    <source>
        <dbReference type="EMBL" id="SIS66880.1"/>
    </source>
</evidence>
<feature type="binding site" evidence="13">
    <location>
        <position position="195"/>
    </location>
    <ligand>
        <name>Zn(2+)</name>
        <dbReference type="ChEBI" id="CHEBI:29105"/>
        <label>2</label>
    </ligand>
</feature>
<dbReference type="Pfam" id="PF00684">
    <property type="entry name" value="DnaJ_CXXCXGXG"/>
    <property type="match status" value="1"/>
</dbReference>
<dbReference type="PROSITE" id="PS50076">
    <property type="entry name" value="DNAJ_2"/>
    <property type="match status" value="1"/>
</dbReference>
<evidence type="ECO:0000256" key="10">
    <source>
        <dbReference type="ARBA" id="ARBA00023186"/>
    </source>
</evidence>
<protein>
    <recommendedName>
        <fullName evidence="12 13">Chaperone protein DnaJ</fullName>
    </recommendedName>
</protein>
<dbReference type="GO" id="GO:0051082">
    <property type="term" value="F:unfolded protein binding"/>
    <property type="evidence" value="ECO:0007669"/>
    <property type="project" value="UniProtKB-UniRule"/>
</dbReference>
<feature type="repeat" description="CXXCXGXG motif" evidence="13">
    <location>
        <begin position="192"/>
        <end position="199"/>
    </location>
</feature>
<dbReference type="GO" id="GO:0005737">
    <property type="term" value="C:cytoplasm"/>
    <property type="evidence" value="ECO:0007669"/>
    <property type="project" value="UniProtKB-SubCell"/>
</dbReference>
<keyword evidence="6 13" id="KW-0677">Repeat</keyword>
<gene>
    <name evidence="13" type="primary">dnaJ</name>
    <name evidence="17" type="ORF">SAMN05421799_102290</name>
</gene>
<dbReference type="FunFam" id="2.60.260.20:FF:000004">
    <property type="entry name" value="Molecular chaperone DnaJ"/>
    <property type="match status" value="1"/>
</dbReference>
<dbReference type="NCBIfam" id="TIGR02349">
    <property type="entry name" value="DnaJ_bact"/>
    <property type="match status" value="1"/>
</dbReference>
<evidence type="ECO:0000256" key="11">
    <source>
        <dbReference type="ARBA" id="ARBA00061004"/>
    </source>
</evidence>
<dbReference type="HAMAP" id="MF_01152">
    <property type="entry name" value="DnaJ"/>
    <property type="match status" value="1"/>
</dbReference>
<dbReference type="CDD" id="cd06257">
    <property type="entry name" value="DnaJ"/>
    <property type="match status" value="1"/>
</dbReference>
<dbReference type="GO" id="GO:0042026">
    <property type="term" value="P:protein refolding"/>
    <property type="evidence" value="ECO:0007669"/>
    <property type="project" value="TreeGrafter"/>
</dbReference>
<evidence type="ECO:0000256" key="1">
    <source>
        <dbReference type="ARBA" id="ARBA00004496"/>
    </source>
</evidence>
<dbReference type="PANTHER" id="PTHR43096">
    <property type="entry name" value="DNAJ HOMOLOG 1, MITOCHONDRIAL-RELATED"/>
    <property type="match status" value="1"/>
</dbReference>
<feature type="binding site" evidence="13">
    <location>
        <position position="149"/>
    </location>
    <ligand>
        <name>Zn(2+)</name>
        <dbReference type="ChEBI" id="CHEBI:29105"/>
        <label>1</label>
    </ligand>
</feature>
<feature type="binding site" evidence="13">
    <location>
        <position position="169"/>
    </location>
    <ligand>
        <name>Zn(2+)</name>
        <dbReference type="ChEBI" id="CHEBI:29105"/>
        <label>2</label>
    </ligand>
</feature>
<keyword evidence="8 13" id="KW-0862">Zinc</keyword>
<dbReference type="Pfam" id="PF00226">
    <property type="entry name" value="DnaJ"/>
    <property type="match status" value="1"/>
</dbReference>
<evidence type="ECO:0000259" key="15">
    <source>
        <dbReference type="PROSITE" id="PS50076"/>
    </source>
</evidence>
<dbReference type="PROSITE" id="PS00636">
    <property type="entry name" value="DNAJ_1"/>
    <property type="match status" value="1"/>
</dbReference>
<dbReference type="PRINTS" id="PR00625">
    <property type="entry name" value="JDOMAIN"/>
</dbReference>
<comment type="domain">
    <text evidence="13">The J domain is necessary and sufficient to stimulate DnaK ATPase activity. Zinc center 1 plays an important role in the autonomous, DnaK-independent chaperone activity of DnaJ. Zinc center 2 is essential for interaction with DnaK and for DnaJ activity.</text>
</comment>
<comment type="similarity">
    <text evidence="11 13">Belongs to the DnaJ family.</text>
</comment>
<accession>A0A1N7KZP9</accession>
<dbReference type="GO" id="GO:0006260">
    <property type="term" value="P:DNA replication"/>
    <property type="evidence" value="ECO:0007669"/>
    <property type="project" value="UniProtKB-KW"/>
</dbReference>
<feature type="domain" description="J" evidence="15">
    <location>
        <begin position="5"/>
        <end position="70"/>
    </location>
</feature>
<sequence length="379" mass="41918">MSKRDYYEVLGVSRSATQEEIKKAYRKLARQYHPDVNKNDPNAQQKFAEIAEAYAVLSDPEKRARYDQYGHEDPAQNFGGFQGQAGGPGAGFADFDLGGFGDIFDMFFGGGTRRGPVRGHDLEYEMEVSFEEAAFGTHREIQVPRTETCSTCGGSGARPGTKPRVCQACNGTGEQQTVTNTPFGRMINRRPCPVCHGRGQIVAEPCPDCRGQGRRRVRRSVDVKVPPGVDTGTRLRMAGYGEQSPNGGPPGDLFVVIHVKPHEVFEREGTNIYVDVPISFVQAALGDEIEVPTLEGKVKLRIPEGTQTGTTFRLRGKGIPKLGSPLVRGDQHIRVHVVTPTNLSERQKELFRQLAKELGEETHEQQRTFMERVKDAFLG</sequence>
<organism evidence="17 18">
    <name type="scientific">Alicyclobacillus vulcanalis</name>
    <dbReference type="NCBI Taxonomy" id="252246"/>
    <lineage>
        <taxon>Bacteria</taxon>
        <taxon>Bacillati</taxon>
        <taxon>Bacillota</taxon>
        <taxon>Bacilli</taxon>
        <taxon>Bacillales</taxon>
        <taxon>Alicyclobacillaceae</taxon>
        <taxon>Alicyclobacillus</taxon>
    </lineage>
</organism>
<dbReference type="SMART" id="SM00271">
    <property type="entry name" value="DnaJ"/>
    <property type="match status" value="1"/>
</dbReference>
<dbReference type="InterPro" id="IPR036869">
    <property type="entry name" value="J_dom_sf"/>
</dbReference>
<feature type="binding site" evidence="13">
    <location>
        <position position="152"/>
    </location>
    <ligand>
        <name>Zn(2+)</name>
        <dbReference type="ChEBI" id="CHEBI:29105"/>
        <label>1</label>
    </ligand>
</feature>
<dbReference type="CDD" id="cd10747">
    <property type="entry name" value="DnaJ_C"/>
    <property type="match status" value="1"/>
</dbReference>
<dbReference type="FunFam" id="1.10.287.110:FF:000031">
    <property type="entry name" value="Molecular chaperone DnaJ"/>
    <property type="match status" value="1"/>
</dbReference>
<evidence type="ECO:0000256" key="8">
    <source>
        <dbReference type="ARBA" id="ARBA00022833"/>
    </source>
</evidence>
<dbReference type="InterPro" id="IPR036410">
    <property type="entry name" value="HSP_DnaJ_Cys-rich_dom_sf"/>
</dbReference>
<evidence type="ECO:0000256" key="2">
    <source>
        <dbReference type="ARBA" id="ARBA00011738"/>
    </source>
</evidence>
<dbReference type="GO" id="GO:0005524">
    <property type="term" value="F:ATP binding"/>
    <property type="evidence" value="ECO:0007669"/>
    <property type="project" value="InterPro"/>
</dbReference>
<dbReference type="RefSeq" id="WP_076345211.1">
    <property type="nucleotide sequence ID" value="NZ_FTOO01000002.1"/>
</dbReference>
<dbReference type="Gene3D" id="1.10.287.110">
    <property type="entry name" value="DnaJ domain"/>
    <property type="match status" value="1"/>
</dbReference>
<feature type="binding site" evidence="13">
    <location>
        <position position="192"/>
    </location>
    <ligand>
        <name>Zn(2+)</name>
        <dbReference type="ChEBI" id="CHEBI:29105"/>
        <label>2</label>
    </ligand>
</feature>
<feature type="domain" description="CR-type" evidence="16">
    <location>
        <begin position="136"/>
        <end position="218"/>
    </location>
</feature>
<dbReference type="PANTHER" id="PTHR43096:SF52">
    <property type="entry name" value="DNAJ HOMOLOG 1, MITOCHONDRIAL-RELATED"/>
    <property type="match status" value="1"/>
</dbReference>
<evidence type="ECO:0000256" key="5">
    <source>
        <dbReference type="ARBA" id="ARBA00022723"/>
    </source>
</evidence>
<evidence type="ECO:0000259" key="16">
    <source>
        <dbReference type="PROSITE" id="PS51188"/>
    </source>
</evidence>
<proteinExistence type="inferred from homology"/>
<evidence type="ECO:0000256" key="6">
    <source>
        <dbReference type="ARBA" id="ARBA00022737"/>
    </source>
</evidence>
<dbReference type="InterPro" id="IPR002939">
    <property type="entry name" value="DnaJ_C"/>
</dbReference>
<dbReference type="AlphaFoldDB" id="A0A1N7KZP9"/>
<dbReference type="Gene3D" id="2.60.260.20">
    <property type="entry name" value="Urease metallochaperone UreE, N-terminal domain"/>
    <property type="match status" value="2"/>
</dbReference>
<dbReference type="SUPFAM" id="SSF49493">
    <property type="entry name" value="HSP40/DnaJ peptide-binding domain"/>
    <property type="match status" value="2"/>
</dbReference>
<keyword evidence="3 13" id="KW-0963">Cytoplasm</keyword>
<dbReference type="GO" id="GO:0008270">
    <property type="term" value="F:zinc ion binding"/>
    <property type="evidence" value="ECO:0007669"/>
    <property type="project" value="UniProtKB-UniRule"/>
</dbReference>
<dbReference type="EMBL" id="FTOO01000002">
    <property type="protein sequence ID" value="SIS66880.1"/>
    <property type="molecule type" value="Genomic_DNA"/>
</dbReference>
<evidence type="ECO:0000256" key="9">
    <source>
        <dbReference type="ARBA" id="ARBA00023016"/>
    </source>
</evidence>
<dbReference type="CDD" id="cd10719">
    <property type="entry name" value="DnaJ_zf"/>
    <property type="match status" value="1"/>
</dbReference>
<dbReference type="FunFam" id="2.10.230.10:FF:000002">
    <property type="entry name" value="Molecular chaperone DnaJ"/>
    <property type="match status" value="1"/>
</dbReference>
<dbReference type="Proteomes" id="UP000186156">
    <property type="component" value="Unassembled WGS sequence"/>
</dbReference>
<evidence type="ECO:0000256" key="3">
    <source>
        <dbReference type="ARBA" id="ARBA00022490"/>
    </source>
</evidence>
<dbReference type="NCBIfam" id="NF008035">
    <property type="entry name" value="PRK10767.1"/>
    <property type="match status" value="1"/>
</dbReference>
<feature type="binding site" evidence="13">
    <location>
        <position position="206"/>
    </location>
    <ligand>
        <name>Zn(2+)</name>
        <dbReference type="ChEBI" id="CHEBI:29105"/>
        <label>1</label>
    </ligand>
</feature>
<evidence type="ECO:0000256" key="13">
    <source>
        <dbReference type="HAMAP-Rule" id="MF_01152"/>
    </source>
</evidence>
<keyword evidence="4 13" id="KW-0235">DNA replication</keyword>
<feature type="repeat" description="CXXCXGXG motif" evidence="13">
    <location>
        <begin position="149"/>
        <end position="156"/>
    </location>
</feature>
<evidence type="ECO:0000256" key="12">
    <source>
        <dbReference type="ARBA" id="ARBA00067609"/>
    </source>
</evidence>
<keyword evidence="5 13" id="KW-0479">Metal-binding</keyword>
<keyword evidence="9 13" id="KW-0346">Stress response</keyword>
<feature type="zinc finger region" description="CR-type" evidence="14">
    <location>
        <begin position="136"/>
        <end position="218"/>
    </location>
</feature>
<keyword evidence="18" id="KW-1185">Reference proteome</keyword>
<comment type="subunit">
    <text evidence="2 13">Homodimer.</text>
</comment>
<dbReference type="Gene3D" id="2.10.230.10">
    <property type="entry name" value="Heat shock protein DnaJ, cysteine-rich domain"/>
    <property type="match status" value="1"/>
</dbReference>
<evidence type="ECO:0000256" key="7">
    <source>
        <dbReference type="ARBA" id="ARBA00022771"/>
    </source>
</evidence>
<feature type="repeat" description="CXXCXGXG motif" evidence="13">
    <location>
        <begin position="206"/>
        <end position="213"/>
    </location>
</feature>
<dbReference type="InterPro" id="IPR001623">
    <property type="entry name" value="DnaJ_domain"/>
</dbReference>
<comment type="subcellular location">
    <subcellularLocation>
        <location evidence="1 13">Cytoplasm</location>
    </subcellularLocation>
</comment>
<comment type="cofactor">
    <cofactor evidence="13">
        <name>Zn(2+)</name>
        <dbReference type="ChEBI" id="CHEBI:29105"/>
    </cofactor>
    <text evidence="13">Binds 2 Zn(2+) ions per monomer.</text>
</comment>
<dbReference type="Pfam" id="PF01556">
    <property type="entry name" value="DnaJ_C"/>
    <property type="match status" value="1"/>
</dbReference>
<dbReference type="GO" id="GO:0031072">
    <property type="term" value="F:heat shock protein binding"/>
    <property type="evidence" value="ECO:0007669"/>
    <property type="project" value="InterPro"/>
</dbReference>
<dbReference type="GO" id="GO:0009408">
    <property type="term" value="P:response to heat"/>
    <property type="evidence" value="ECO:0007669"/>
    <property type="project" value="InterPro"/>
</dbReference>
<dbReference type="PROSITE" id="PS51188">
    <property type="entry name" value="ZF_CR"/>
    <property type="match status" value="1"/>
</dbReference>
<evidence type="ECO:0000256" key="14">
    <source>
        <dbReference type="PROSITE-ProRule" id="PRU00546"/>
    </source>
</evidence>
<feature type="binding site" evidence="13">
    <location>
        <position position="209"/>
    </location>
    <ligand>
        <name>Zn(2+)</name>
        <dbReference type="ChEBI" id="CHEBI:29105"/>
        <label>1</label>
    </ligand>
</feature>
<name>A0A1N7KZP9_9BACL</name>
<dbReference type="InterPro" id="IPR001305">
    <property type="entry name" value="HSP_DnaJ_Cys-rich_dom"/>
</dbReference>